<organism evidence="1 2">
    <name type="scientific">Steinernema glaseri</name>
    <dbReference type="NCBI Taxonomy" id="37863"/>
    <lineage>
        <taxon>Eukaryota</taxon>
        <taxon>Metazoa</taxon>
        <taxon>Ecdysozoa</taxon>
        <taxon>Nematoda</taxon>
        <taxon>Chromadorea</taxon>
        <taxon>Rhabditida</taxon>
        <taxon>Tylenchina</taxon>
        <taxon>Panagrolaimomorpha</taxon>
        <taxon>Strongyloidoidea</taxon>
        <taxon>Steinernematidae</taxon>
        <taxon>Steinernema</taxon>
    </lineage>
</organism>
<dbReference type="InterPro" id="IPR007884">
    <property type="entry name" value="METL9"/>
</dbReference>
<dbReference type="PANTHER" id="PTHR12890">
    <property type="entry name" value="DREV PROTEIN"/>
    <property type="match status" value="1"/>
</dbReference>
<dbReference type="SUPFAM" id="SSF53335">
    <property type="entry name" value="S-adenosyl-L-methionine-dependent methyltransferases"/>
    <property type="match status" value="1"/>
</dbReference>
<dbReference type="Gene3D" id="3.40.50.150">
    <property type="entry name" value="Vaccinia Virus protein VP39"/>
    <property type="match status" value="1"/>
</dbReference>
<dbReference type="GO" id="GO:0106370">
    <property type="term" value="F:protein-L-histidine N-pros-methyltransferase activity"/>
    <property type="evidence" value="ECO:0007669"/>
    <property type="project" value="InterPro"/>
</dbReference>
<sequence>MYRGQRMANMLMDKERSDIELLTADRSAWYSIQSDMLSAEVASKFYMSFFDTASEQFLGYSTAVSNSLCLQMYYALASTFLSIFMTKTNINGFLNRGGMFLFSREQMKDFLDIPDDWIKADKMILDLGAGDGGVTSVLNEFYAKVHVTEMSKVMQWRLQQKGFTVIPADTWANTHHKYNLVTALNLLDRHFNPSLLLSELHKKTTESNCLLMIAVVLPVRQYVEFNPSSRSTRADSAIGVKGRTFEEHANSLVKDVFEPAGFELVRWTRVPYLCEGDINRAFYKLDDAVFLLRPVGNPPSVSTTQQTFSNVPTEEL</sequence>
<dbReference type="InterPro" id="IPR029063">
    <property type="entry name" value="SAM-dependent_MTases_sf"/>
</dbReference>
<dbReference type="PANTHER" id="PTHR12890:SF0">
    <property type="entry name" value="PROTEIN-L-HISTIDINE N-PROS-METHYLTRANSFERASE"/>
    <property type="match status" value="1"/>
</dbReference>
<accession>A0A1I7YX74</accession>
<keyword evidence="1" id="KW-1185">Reference proteome</keyword>
<reference evidence="2" key="1">
    <citation type="submission" date="2016-11" db="UniProtKB">
        <authorList>
            <consortium name="WormBaseParasite"/>
        </authorList>
    </citation>
    <scope>IDENTIFICATION</scope>
</reference>
<proteinExistence type="predicted"/>
<dbReference type="WBParaSite" id="L893_g20630.t1">
    <property type="protein sequence ID" value="L893_g20630.t1"/>
    <property type="gene ID" value="L893_g20630"/>
</dbReference>
<name>A0A1I7YX74_9BILA</name>
<dbReference type="AlphaFoldDB" id="A0A1I7YX74"/>
<dbReference type="Proteomes" id="UP000095287">
    <property type="component" value="Unplaced"/>
</dbReference>
<dbReference type="Pfam" id="PF05219">
    <property type="entry name" value="DREV"/>
    <property type="match status" value="1"/>
</dbReference>
<evidence type="ECO:0000313" key="1">
    <source>
        <dbReference type="Proteomes" id="UP000095287"/>
    </source>
</evidence>
<evidence type="ECO:0000313" key="2">
    <source>
        <dbReference type="WBParaSite" id="L893_g20630.t1"/>
    </source>
</evidence>
<protein>
    <submittedName>
        <fullName evidence="2">Methyltransferase-like protein 9</fullName>
    </submittedName>
</protein>